<dbReference type="EMBL" id="AP018449">
    <property type="protein sequence ID" value="BBB91872.1"/>
    <property type="molecule type" value="Genomic_DNA"/>
</dbReference>
<dbReference type="KEGG" id="mana:MAMMFC1_02557"/>
<evidence type="ECO:0000313" key="5">
    <source>
        <dbReference type="EMBL" id="BBB91872.1"/>
    </source>
</evidence>
<gene>
    <name evidence="5" type="ORF">MAMMFC1_02557</name>
</gene>
<name>A0A348ALC4_9FIRM</name>
<feature type="transmembrane region" description="Helical" evidence="3">
    <location>
        <begin position="16"/>
        <end position="33"/>
    </location>
</feature>
<dbReference type="PANTHER" id="PTHR10434">
    <property type="entry name" value="1-ACYL-SN-GLYCEROL-3-PHOSPHATE ACYLTRANSFERASE"/>
    <property type="match status" value="1"/>
</dbReference>
<evidence type="ECO:0000256" key="3">
    <source>
        <dbReference type="SAM" id="Phobius"/>
    </source>
</evidence>
<evidence type="ECO:0000313" key="6">
    <source>
        <dbReference type="Proteomes" id="UP000276437"/>
    </source>
</evidence>
<sequence>MKPFLSQAATRLKRKILALLQIGAAHVIVYWVFKLRAQLRVDRSGMRGMKPPFIVLGNHTSNFDPALVQHVISPYPCYFLTSNYYFRLPIVRQVLNIFGAIPKIQFYPDIRSARMMVEAISRGDAVGIFPEGRRSIDGKCCPIPDSVAKLIKKFKVPVVSVRTRGGYFIWPRWSSFWRSGSVETVAKPILTTEEICKMDVQEIYDIICQALTYNDYEWNRTARENYYHKNAAERLHLVLHQCPRCFAERTMRSKGIRLYCSACGNTAVIDESGFLQPLDGESVIFDDPVKWNAWQRNNMLALLRDDRFTIHVKVKDLRIADKYYGEYRSCGYGEIILNKDGMRFWGPIDGRMTELFFPCETMPSISTEFRDDFEICDNINAWWFFLEEEQQTVRMEAAISLLYEQKMSPLRSI</sequence>
<protein>
    <submittedName>
        <fullName evidence="5">2-acyl-glycerophospho-ethanolamine acyltransferase</fullName>
    </submittedName>
</protein>
<dbReference type="AlphaFoldDB" id="A0A348ALC4"/>
<dbReference type="GO" id="GO:0003841">
    <property type="term" value="F:1-acylglycerol-3-phosphate O-acyltransferase activity"/>
    <property type="evidence" value="ECO:0007669"/>
    <property type="project" value="TreeGrafter"/>
</dbReference>
<dbReference type="PANTHER" id="PTHR10434:SF11">
    <property type="entry name" value="1-ACYL-SN-GLYCEROL-3-PHOSPHATE ACYLTRANSFERASE"/>
    <property type="match status" value="1"/>
</dbReference>
<dbReference type="OrthoDB" id="9803035at2"/>
<dbReference type="Pfam" id="PF01553">
    <property type="entry name" value="Acyltransferase"/>
    <property type="match status" value="1"/>
</dbReference>
<dbReference type="SUPFAM" id="SSF69593">
    <property type="entry name" value="Glycerol-3-phosphate (1)-acyltransferase"/>
    <property type="match status" value="1"/>
</dbReference>
<dbReference type="InterPro" id="IPR002123">
    <property type="entry name" value="Plipid/glycerol_acylTrfase"/>
</dbReference>
<dbReference type="RefSeq" id="WP_126308839.1">
    <property type="nucleotide sequence ID" value="NZ_AP018449.1"/>
</dbReference>
<dbReference type="SMART" id="SM00563">
    <property type="entry name" value="PlsC"/>
    <property type="match status" value="1"/>
</dbReference>
<proteinExistence type="predicted"/>
<accession>A0A348ALC4</accession>
<reference evidence="5 6" key="1">
    <citation type="journal article" date="2018" name="Int. J. Syst. Evol. Microbiol.">
        <title>Methylomusa anaerophila gen. nov., sp. nov., an anaerobic methanol-utilizing bacterium isolated from a microbial fuel cell.</title>
        <authorList>
            <person name="Amano N."/>
            <person name="Yamamuro A."/>
            <person name="Miyahara M."/>
            <person name="Kouzuma A."/>
            <person name="Abe T."/>
            <person name="Watanabe K."/>
        </authorList>
    </citation>
    <scope>NUCLEOTIDE SEQUENCE [LARGE SCALE GENOMIC DNA]</scope>
    <source>
        <strain evidence="5 6">MMFC1</strain>
    </source>
</reference>
<evidence type="ECO:0000256" key="1">
    <source>
        <dbReference type="ARBA" id="ARBA00022679"/>
    </source>
</evidence>
<dbReference type="CDD" id="cd07989">
    <property type="entry name" value="LPLAT_AGPAT-like"/>
    <property type="match status" value="1"/>
</dbReference>
<dbReference type="GO" id="GO:0006654">
    <property type="term" value="P:phosphatidic acid biosynthetic process"/>
    <property type="evidence" value="ECO:0007669"/>
    <property type="project" value="TreeGrafter"/>
</dbReference>
<keyword evidence="3" id="KW-0812">Transmembrane</keyword>
<keyword evidence="3" id="KW-0472">Membrane</keyword>
<feature type="domain" description="Phospholipid/glycerol acyltransferase" evidence="4">
    <location>
        <begin position="53"/>
        <end position="166"/>
    </location>
</feature>
<keyword evidence="3" id="KW-1133">Transmembrane helix</keyword>
<keyword evidence="6" id="KW-1185">Reference proteome</keyword>
<organism evidence="5 6">
    <name type="scientific">Methylomusa anaerophila</name>
    <dbReference type="NCBI Taxonomy" id="1930071"/>
    <lineage>
        <taxon>Bacteria</taxon>
        <taxon>Bacillati</taxon>
        <taxon>Bacillota</taxon>
        <taxon>Negativicutes</taxon>
        <taxon>Selenomonadales</taxon>
        <taxon>Sporomusaceae</taxon>
        <taxon>Methylomusa</taxon>
    </lineage>
</organism>
<evidence type="ECO:0000256" key="2">
    <source>
        <dbReference type="ARBA" id="ARBA00023315"/>
    </source>
</evidence>
<evidence type="ECO:0000259" key="4">
    <source>
        <dbReference type="SMART" id="SM00563"/>
    </source>
</evidence>
<keyword evidence="2 5" id="KW-0012">Acyltransferase</keyword>
<dbReference type="Proteomes" id="UP000276437">
    <property type="component" value="Chromosome"/>
</dbReference>
<keyword evidence="1 5" id="KW-0808">Transferase</keyword>